<proteinExistence type="predicted"/>
<organism evidence="2 3">
    <name type="scientific">Pan troglodytes</name>
    <name type="common">Chimpanzee</name>
    <dbReference type="NCBI Taxonomy" id="9598"/>
    <lineage>
        <taxon>Eukaryota</taxon>
        <taxon>Metazoa</taxon>
        <taxon>Chordata</taxon>
        <taxon>Craniata</taxon>
        <taxon>Vertebrata</taxon>
        <taxon>Euteleostomi</taxon>
        <taxon>Mammalia</taxon>
        <taxon>Eutheria</taxon>
        <taxon>Euarchontoglires</taxon>
        <taxon>Primates</taxon>
        <taxon>Haplorrhini</taxon>
        <taxon>Catarrhini</taxon>
        <taxon>Hominidae</taxon>
        <taxon>Pan</taxon>
    </lineage>
</organism>
<keyword evidence="3" id="KW-1185">Reference proteome</keyword>
<dbReference type="OMA" id="WHTELAK"/>
<dbReference type="Bgee" id="ENSPTRG00000007354">
    <property type="expression patterns" value="Expressed in cerebellar cortex and 9 other cell types or tissues"/>
</dbReference>
<feature type="region of interest" description="Disordered" evidence="1">
    <location>
        <begin position="1"/>
        <end position="69"/>
    </location>
</feature>
<dbReference type="PaxDb" id="9598-ENSPTRP00000012572"/>
<feature type="compositionally biased region" description="Basic and acidic residues" evidence="1">
    <location>
        <begin position="92"/>
        <end position="111"/>
    </location>
</feature>
<dbReference type="EMBL" id="AACZ04052729">
    <property type="status" value="NOT_ANNOTATED_CDS"/>
    <property type="molecule type" value="Genomic_DNA"/>
</dbReference>
<name>H2Q9X2_PANTR</name>
<evidence type="ECO:0000313" key="2">
    <source>
        <dbReference type="Ensembl" id="ENSPTRP00000012572.3"/>
    </source>
</evidence>
<evidence type="ECO:0000313" key="3">
    <source>
        <dbReference type="Proteomes" id="UP000002277"/>
    </source>
</evidence>
<protein>
    <submittedName>
        <fullName evidence="2">Uncharacterized protein</fullName>
    </submittedName>
</protein>
<dbReference type="GeneTree" id="ENSGT00390000018737"/>
<reference evidence="2" key="3">
    <citation type="submission" date="2025-09" db="UniProtKB">
        <authorList>
            <consortium name="Ensembl"/>
        </authorList>
    </citation>
    <scope>IDENTIFICATION</scope>
</reference>
<reference evidence="2" key="2">
    <citation type="submission" date="2025-08" db="UniProtKB">
        <authorList>
            <consortium name="Ensembl"/>
        </authorList>
    </citation>
    <scope>IDENTIFICATION</scope>
</reference>
<dbReference type="eggNOG" id="ENOG502TEE8">
    <property type="taxonomic scope" value="Eukaryota"/>
</dbReference>
<sequence length="159" mass="16748">MGGPRGSGGSGGGGGRRGSQPCEEVDGVVPRGRTDGQVGECTEGAAPHKHSPQGLSGAQAEERRLDSTDGCNICLRTQTKWRWSRRWHTELAKDRPNAAGRKREEEADEAGRGVSSLSKPLSRAGGFGWPHPQGLGVVNSGVPCVSRDHGNTRKRGEAS</sequence>
<dbReference type="AlphaFoldDB" id="H2Q9X2"/>
<reference evidence="2 3" key="1">
    <citation type="journal article" date="2005" name="Nature">
        <title>Initial sequence of the chimpanzee genome and comparison with the human genome.</title>
        <authorList>
            <consortium name="Chimpanzee sequencing and analysis consortium"/>
        </authorList>
    </citation>
    <scope>NUCLEOTIDE SEQUENCE [LARGE SCALE GENOMIC DNA]</scope>
</reference>
<feature type="compositionally biased region" description="Gly residues" evidence="1">
    <location>
        <begin position="1"/>
        <end position="17"/>
    </location>
</feature>
<evidence type="ECO:0000256" key="1">
    <source>
        <dbReference type="SAM" id="MobiDB-lite"/>
    </source>
</evidence>
<dbReference type="HOGENOM" id="CLU_140422_0_0_1"/>
<dbReference type="Proteomes" id="UP000002277">
    <property type="component" value="Chromosome 15"/>
</dbReference>
<feature type="region of interest" description="Disordered" evidence="1">
    <location>
        <begin position="92"/>
        <end position="159"/>
    </location>
</feature>
<dbReference type="InParanoid" id="H2Q9X2"/>
<feature type="compositionally biased region" description="Basic and acidic residues" evidence="1">
    <location>
        <begin position="146"/>
        <end position="159"/>
    </location>
</feature>
<dbReference type="Ensembl" id="ENSPTRT00000013563.3">
    <property type="protein sequence ID" value="ENSPTRP00000012572.3"/>
    <property type="gene ID" value="ENSPTRG00000007354.3"/>
</dbReference>
<accession>H2Q9X2</accession>